<dbReference type="NCBIfam" id="TIGR01382">
    <property type="entry name" value="PfpI"/>
    <property type="match status" value="1"/>
</dbReference>
<protein>
    <submittedName>
        <fullName evidence="3">Cysteine protease YraA</fullName>
        <ecNumber evidence="3">3.2.-.-</ecNumber>
    </submittedName>
</protein>
<dbReference type="GO" id="GO:0016798">
    <property type="term" value="F:hydrolase activity, acting on glycosyl bonds"/>
    <property type="evidence" value="ECO:0007669"/>
    <property type="project" value="UniProtKB-KW"/>
</dbReference>
<evidence type="ECO:0000259" key="2">
    <source>
        <dbReference type="Pfam" id="PF01965"/>
    </source>
</evidence>
<dbReference type="PANTHER" id="PTHR42733:SF13">
    <property type="entry name" value="DJ-1_PFPI DOMAIN-CONTAINING PROTEIN"/>
    <property type="match status" value="1"/>
</dbReference>
<keyword evidence="3" id="KW-0326">Glycosidase</keyword>
<proteinExistence type="inferred from homology"/>
<dbReference type="SUPFAM" id="SSF52317">
    <property type="entry name" value="Class I glutamine amidotransferase-like"/>
    <property type="match status" value="1"/>
</dbReference>
<evidence type="ECO:0000313" key="3">
    <source>
        <dbReference type="EMBL" id="GFK92466.1"/>
    </source>
</evidence>
<dbReference type="PROSITE" id="PS51276">
    <property type="entry name" value="PEPTIDASE_C56_PFPI"/>
    <property type="match status" value="1"/>
</dbReference>
<dbReference type="InterPro" id="IPR029062">
    <property type="entry name" value="Class_I_gatase-like"/>
</dbReference>
<dbReference type="InterPro" id="IPR002818">
    <property type="entry name" value="DJ-1/PfpI"/>
</dbReference>
<reference evidence="3 4" key="2">
    <citation type="submission" date="2020-05" db="EMBL/GenBank/DDBJ databases">
        <title>Draft genome sequence of Desulfovibrio sp. strainFSS-1.</title>
        <authorList>
            <person name="Shimoshige H."/>
            <person name="Kobayashi H."/>
            <person name="Maekawa T."/>
        </authorList>
    </citation>
    <scope>NUCLEOTIDE SEQUENCE [LARGE SCALE GENOMIC DNA]</scope>
    <source>
        <strain evidence="3 4">SIID29052-01</strain>
    </source>
</reference>
<dbReference type="RefSeq" id="WP_173080573.1">
    <property type="nucleotide sequence ID" value="NZ_BLTE01000001.1"/>
</dbReference>
<keyword evidence="3" id="KW-0645">Protease</keyword>
<dbReference type="CDD" id="cd03134">
    <property type="entry name" value="GATase1_PfpI_like"/>
    <property type="match status" value="1"/>
</dbReference>
<organism evidence="3 4">
    <name type="scientific">Fundidesulfovibrio magnetotacticus</name>
    <dbReference type="NCBI Taxonomy" id="2730080"/>
    <lineage>
        <taxon>Bacteria</taxon>
        <taxon>Pseudomonadati</taxon>
        <taxon>Thermodesulfobacteriota</taxon>
        <taxon>Desulfovibrionia</taxon>
        <taxon>Desulfovibrionales</taxon>
        <taxon>Desulfovibrionaceae</taxon>
        <taxon>Fundidesulfovibrio</taxon>
    </lineage>
</organism>
<evidence type="ECO:0000256" key="1">
    <source>
        <dbReference type="ARBA" id="ARBA00008542"/>
    </source>
</evidence>
<keyword evidence="3" id="KW-0378">Hydrolase</keyword>
<accession>A0A6V8LRQ1</accession>
<dbReference type="PANTHER" id="PTHR42733">
    <property type="entry name" value="DJ-1 PROTEIN"/>
    <property type="match status" value="1"/>
</dbReference>
<dbReference type="GO" id="GO:0006508">
    <property type="term" value="P:proteolysis"/>
    <property type="evidence" value="ECO:0007669"/>
    <property type="project" value="UniProtKB-KW"/>
</dbReference>
<dbReference type="Proteomes" id="UP000494245">
    <property type="component" value="Unassembled WGS sequence"/>
</dbReference>
<feature type="domain" description="DJ-1/PfpI" evidence="2">
    <location>
        <begin position="8"/>
        <end position="171"/>
    </location>
</feature>
<dbReference type="GO" id="GO:0008233">
    <property type="term" value="F:peptidase activity"/>
    <property type="evidence" value="ECO:0007669"/>
    <property type="project" value="UniProtKB-KW"/>
</dbReference>
<dbReference type="Gene3D" id="3.40.50.880">
    <property type="match status" value="1"/>
</dbReference>
<keyword evidence="4" id="KW-1185">Reference proteome</keyword>
<dbReference type="Pfam" id="PF01965">
    <property type="entry name" value="DJ-1_PfpI"/>
    <property type="match status" value="1"/>
</dbReference>
<gene>
    <name evidence="3" type="primary">yraA_1</name>
    <name evidence="3" type="ORF">NNJEOMEG_00291</name>
</gene>
<reference evidence="3 4" key="1">
    <citation type="submission" date="2020-04" db="EMBL/GenBank/DDBJ databases">
        <authorList>
            <consortium name="Desulfovibrio sp. FSS-1 genome sequencing consortium"/>
            <person name="Shimoshige H."/>
            <person name="Kobayashi H."/>
            <person name="Maekawa T."/>
        </authorList>
    </citation>
    <scope>NUCLEOTIDE SEQUENCE [LARGE SCALE GENOMIC DNA]</scope>
    <source>
        <strain evidence="3 4">SIID29052-01</strain>
    </source>
</reference>
<dbReference type="AlphaFoldDB" id="A0A6V8LRQ1"/>
<dbReference type="EC" id="3.2.-.-" evidence="3"/>
<dbReference type="EMBL" id="BLTE01000001">
    <property type="protein sequence ID" value="GFK92466.1"/>
    <property type="molecule type" value="Genomic_DNA"/>
</dbReference>
<name>A0A6V8LRQ1_9BACT</name>
<sequence>MSKPLTGKRILIQVADTYEDLELWYPKLRMIEAGAETVVAGLDPAGRLYAGKHTYPCVSEACLRDLDAKDFDALIVPGGFAPDILRRDAKGMALTRAFHEAGKLVAFICHAGWVPISARIVRGYRVTGCVALKDDLENAGAVWEDASVVVDRNLISSRRPADLPDFCAAILDWFAFRDG</sequence>
<comment type="caution">
    <text evidence="3">The sequence shown here is derived from an EMBL/GenBank/DDBJ whole genome shotgun (WGS) entry which is preliminary data.</text>
</comment>
<dbReference type="InterPro" id="IPR006286">
    <property type="entry name" value="C56_PfpI-like"/>
</dbReference>
<comment type="similarity">
    <text evidence="1">Belongs to the peptidase C56 family.</text>
</comment>
<evidence type="ECO:0000313" key="4">
    <source>
        <dbReference type="Proteomes" id="UP000494245"/>
    </source>
</evidence>